<sequence>MNTRDANVPALQFISGPEHETGLSSSIQGITWKWCGGARHVTASTAFCWLVSIAVSSHRATTSQATTSSTPAHAVSTSLVALLYALKVVNRRVFPLDGMPKAAKPKRKAAEKAKAPRGKGKKTPQRTDLQARALRVHVLLPDTRGSRSRTLMLALTPIGEVGRLLGAKWKELDDEEKKPYVELAAKDKRHEEDERIALRGREEECARERARRRARLTDVLSPP</sequence>
<dbReference type="Proteomes" id="UP001218188">
    <property type="component" value="Unassembled WGS sequence"/>
</dbReference>
<dbReference type="AlphaFoldDB" id="A0AAD6S912"/>
<reference evidence="4" key="1">
    <citation type="submission" date="2023-03" db="EMBL/GenBank/DDBJ databases">
        <title>Massive genome expansion in bonnet fungi (Mycena s.s.) driven by repeated elements and novel gene families across ecological guilds.</title>
        <authorList>
            <consortium name="Lawrence Berkeley National Laboratory"/>
            <person name="Harder C.B."/>
            <person name="Miyauchi S."/>
            <person name="Viragh M."/>
            <person name="Kuo A."/>
            <person name="Thoen E."/>
            <person name="Andreopoulos B."/>
            <person name="Lu D."/>
            <person name="Skrede I."/>
            <person name="Drula E."/>
            <person name="Henrissat B."/>
            <person name="Morin E."/>
            <person name="Kohler A."/>
            <person name="Barry K."/>
            <person name="LaButti K."/>
            <person name="Morin E."/>
            <person name="Salamov A."/>
            <person name="Lipzen A."/>
            <person name="Mereny Z."/>
            <person name="Hegedus B."/>
            <person name="Baldrian P."/>
            <person name="Stursova M."/>
            <person name="Weitz H."/>
            <person name="Taylor A."/>
            <person name="Grigoriev I.V."/>
            <person name="Nagy L.G."/>
            <person name="Martin F."/>
            <person name="Kauserud H."/>
        </authorList>
    </citation>
    <scope>NUCLEOTIDE SEQUENCE</scope>
    <source>
        <strain evidence="4">CBHHK200</strain>
    </source>
</reference>
<evidence type="ECO:0000313" key="4">
    <source>
        <dbReference type="EMBL" id="KAJ7023464.1"/>
    </source>
</evidence>
<evidence type="ECO:0000313" key="5">
    <source>
        <dbReference type="Proteomes" id="UP001218188"/>
    </source>
</evidence>
<dbReference type="GO" id="GO:0003677">
    <property type="term" value="F:DNA binding"/>
    <property type="evidence" value="ECO:0007669"/>
    <property type="project" value="UniProtKB-UniRule"/>
</dbReference>
<accession>A0AAD6S912</accession>
<feature type="domain" description="HMG box" evidence="3">
    <location>
        <begin position="160"/>
        <end position="199"/>
    </location>
</feature>
<evidence type="ECO:0000259" key="3">
    <source>
        <dbReference type="PROSITE" id="PS50118"/>
    </source>
</evidence>
<dbReference type="GO" id="GO:0005634">
    <property type="term" value="C:nucleus"/>
    <property type="evidence" value="ECO:0007669"/>
    <property type="project" value="UniProtKB-UniRule"/>
</dbReference>
<feature type="DNA-binding region" description="HMG box" evidence="1">
    <location>
        <begin position="160"/>
        <end position="199"/>
    </location>
</feature>
<evidence type="ECO:0000256" key="1">
    <source>
        <dbReference type="PROSITE-ProRule" id="PRU00267"/>
    </source>
</evidence>
<dbReference type="EMBL" id="JARJCM010000188">
    <property type="protein sequence ID" value="KAJ7023464.1"/>
    <property type="molecule type" value="Genomic_DNA"/>
</dbReference>
<keyword evidence="1" id="KW-0238">DNA-binding</keyword>
<comment type="caution">
    <text evidence="4">The sequence shown here is derived from an EMBL/GenBank/DDBJ whole genome shotgun (WGS) entry which is preliminary data.</text>
</comment>
<gene>
    <name evidence="4" type="ORF">C8F04DRAFT_1240186</name>
</gene>
<dbReference type="SUPFAM" id="SSF47095">
    <property type="entry name" value="HMG-box"/>
    <property type="match status" value="1"/>
</dbReference>
<feature type="compositionally biased region" description="Basic residues" evidence="2">
    <location>
        <begin position="115"/>
        <end position="124"/>
    </location>
</feature>
<dbReference type="InterPro" id="IPR036910">
    <property type="entry name" value="HMG_box_dom_sf"/>
</dbReference>
<dbReference type="Gene3D" id="1.10.30.10">
    <property type="entry name" value="High mobility group box domain"/>
    <property type="match status" value="1"/>
</dbReference>
<organism evidence="4 5">
    <name type="scientific">Mycena alexandri</name>
    <dbReference type="NCBI Taxonomy" id="1745969"/>
    <lineage>
        <taxon>Eukaryota</taxon>
        <taxon>Fungi</taxon>
        <taxon>Dikarya</taxon>
        <taxon>Basidiomycota</taxon>
        <taxon>Agaricomycotina</taxon>
        <taxon>Agaricomycetes</taxon>
        <taxon>Agaricomycetidae</taxon>
        <taxon>Agaricales</taxon>
        <taxon>Marasmiineae</taxon>
        <taxon>Mycenaceae</taxon>
        <taxon>Mycena</taxon>
    </lineage>
</organism>
<evidence type="ECO:0000256" key="2">
    <source>
        <dbReference type="SAM" id="MobiDB-lite"/>
    </source>
</evidence>
<keyword evidence="1" id="KW-0539">Nucleus</keyword>
<dbReference type="InterPro" id="IPR009071">
    <property type="entry name" value="HMG_box_dom"/>
</dbReference>
<keyword evidence="5" id="KW-1185">Reference proteome</keyword>
<dbReference type="Pfam" id="PF00505">
    <property type="entry name" value="HMG_box"/>
    <property type="match status" value="1"/>
</dbReference>
<name>A0AAD6S912_9AGAR</name>
<proteinExistence type="predicted"/>
<protein>
    <recommendedName>
        <fullName evidence="3">HMG box domain-containing protein</fullName>
    </recommendedName>
</protein>
<dbReference type="PROSITE" id="PS50118">
    <property type="entry name" value="HMG_BOX_2"/>
    <property type="match status" value="1"/>
</dbReference>
<feature type="region of interest" description="Disordered" evidence="2">
    <location>
        <begin position="99"/>
        <end position="127"/>
    </location>
</feature>